<evidence type="ECO:0000256" key="6">
    <source>
        <dbReference type="ARBA" id="ARBA00023315"/>
    </source>
</evidence>
<keyword evidence="2 7" id="KW-0808">Transferase</keyword>
<dbReference type="InterPro" id="IPR039859">
    <property type="entry name" value="PFA4/ZDH16/20/ERF2-like"/>
</dbReference>
<dbReference type="GO" id="GO:0019706">
    <property type="term" value="F:protein-cysteine S-palmitoyltransferase activity"/>
    <property type="evidence" value="ECO:0007669"/>
    <property type="project" value="UniProtKB-EC"/>
</dbReference>
<evidence type="ECO:0000256" key="1">
    <source>
        <dbReference type="ARBA" id="ARBA00004141"/>
    </source>
</evidence>
<accession>A0A224XD47</accession>
<feature type="transmembrane region" description="Helical" evidence="7">
    <location>
        <begin position="180"/>
        <end position="204"/>
    </location>
</feature>
<evidence type="ECO:0000256" key="2">
    <source>
        <dbReference type="ARBA" id="ARBA00022679"/>
    </source>
</evidence>
<dbReference type="AlphaFoldDB" id="A0A224XD47"/>
<name>A0A224XD47_9HEMI</name>
<dbReference type="EMBL" id="GFTR01006050">
    <property type="protein sequence ID" value="JAW10376.1"/>
    <property type="molecule type" value="Transcribed_RNA"/>
</dbReference>
<protein>
    <recommendedName>
        <fullName evidence="7">Palmitoyltransferase</fullName>
        <ecNumber evidence="7">2.3.1.225</ecNumber>
    </recommendedName>
</protein>
<keyword evidence="3 7" id="KW-0812">Transmembrane</keyword>
<comment type="catalytic activity">
    <reaction evidence="7">
        <text>L-cysteinyl-[protein] + hexadecanoyl-CoA = S-hexadecanoyl-L-cysteinyl-[protein] + CoA</text>
        <dbReference type="Rhea" id="RHEA:36683"/>
        <dbReference type="Rhea" id="RHEA-COMP:10131"/>
        <dbReference type="Rhea" id="RHEA-COMP:11032"/>
        <dbReference type="ChEBI" id="CHEBI:29950"/>
        <dbReference type="ChEBI" id="CHEBI:57287"/>
        <dbReference type="ChEBI" id="CHEBI:57379"/>
        <dbReference type="ChEBI" id="CHEBI:74151"/>
        <dbReference type="EC" id="2.3.1.225"/>
    </reaction>
</comment>
<evidence type="ECO:0000256" key="5">
    <source>
        <dbReference type="ARBA" id="ARBA00023136"/>
    </source>
</evidence>
<keyword evidence="5 7" id="KW-0472">Membrane</keyword>
<evidence type="ECO:0000313" key="9">
    <source>
        <dbReference type="EMBL" id="JAW10376.1"/>
    </source>
</evidence>
<evidence type="ECO:0000256" key="3">
    <source>
        <dbReference type="ARBA" id="ARBA00022692"/>
    </source>
</evidence>
<reference evidence="9" key="1">
    <citation type="journal article" date="2018" name="PLoS Negl. Trop. Dis.">
        <title>An insight into the salivary gland and fat body transcriptome of Panstrongylus lignarius (Hemiptera: Heteroptera), the main vector of Chagas disease in Peru.</title>
        <authorList>
            <person name="Nevoa J.C."/>
            <person name="Mendes M.T."/>
            <person name="da Silva M.V."/>
            <person name="Soares S.C."/>
            <person name="Oliveira C.J.F."/>
            <person name="Ribeiro J.M.C."/>
        </authorList>
    </citation>
    <scope>NUCLEOTIDE SEQUENCE</scope>
</reference>
<dbReference type="PANTHER" id="PTHR12246">
    <property type="entry name" value="PALMITOYLTRANSFERASE ZDHHC16"/>
    <property type="match status" value="1"/>
</dbReference>
<dbReference type="InterPro" id="IPR001594">
    <property type="entry name" value="Palmitoyltrfase_DHHC"/>
</dbReference>
<proteinExistence type="inferred from homology"/>
<evidence type="ECO:0000256" key="7">
    <source>
        <dbReference type="RuleBase" id="RU079119"/>
    </source>
</evidence>
<comment type="domain">
    <text evidence="7">The DHHC domain is required for palmitoyltransferase activity.</text>
</comment>
<keyword evidence="6 7" id="KW-0012">Acyltransferase</keyword>
<comment type="similarity">
    <text evidence="7">Belongs to the DHHC palmitoyltransferase family.</text>
</comment>
<evidence type="ECO:0000256" key="4">
    <source>
        <dbReference type="ARBA" id="ARBA00022989"/>
    </source>
</evidence>
<feature type="domain" description="Palmitoyltransferase DHHC" evidence="8">
    <location>
        <begin position="88"/>
        <end position="219"/>
    </location>
</feature>
<dbReference type="PROSITE" id="PS50216">
    <property type="entry name" value="DHHC"/>
    <property type="match status" value="1"/>
</dbReference>
<dbReference type="Pfam" id="PF01529">
    <property type="entry name" value="DHHC"/>
    <property type="match status" value="1"/>
</dbReference>
<dbReference type="GO" id="GO:0016020">
    <property type="term" value="C:membrane"/>
    <property type="evidence" value="ECO:0007669"/>
    <property type="project" value="UniProtKB-SubCell"/>
</dbReference>
<feature type="transmembrane region" description="Helical" evidence="7">
    <location>
        <begin position="42"/>
        <end position="63"/>
    </location>
</feature>
<dbReference type="EC" id="2.3.1.225" evidence="7"/>
<sequence>MCFGPLKRLCHWGPLTALGIIKIISFMMVHCSNMLLPPTASFLGFLNMITFLLCSGLTIYNFLSSMFEGPGYLPFKWLPEYAADEAFLQFCKICEGFKAPRSHHCRKCGRCVLKMDHHCPWINNCVGHANHAHFTLFLFFSVCGCIQAAVIMSISLYRAFNKIWYSNYGYENPVQFTVSTLALTVFAIGLAIGVVLSVGALFFFQIRAILRNRTGIEDWILAKAILRREPNEPTFVYPYNLGWKENFKQVFSFNFETVGDGITWPVVKGCNQYTLTIEQKEQKQEKRLRTRPYLVCKKYSGWWFPIIHGWRVCLSPPLSDEPRIPLNPSETVNVTRWRKYWLFGEKVPDDPSAKRLRGWFPRCCVIEIGGYGDTNTGPKFHAGICGRPNSSTATPSLFFCGVVDGSLTGAGGAVTASSK</sequence>
<feature type="transmembrane region" description="Helical" evidence="7">
    <location>
        <begin position="12"/>
        <end position="36"/>
    </location>
</feature>
<feature type="transmembrane region" description="Helical" evidence="7">
    <location>
        <begin position="136"/>
        <end position="160"/>
    </location>
</feature>
<keyword evidence="4 7" id="KW-1133">Transmembrane helix</keyword>
<organism evidence="9">
    <name type="scientific">Panstrongylus lignarius</name>
    <dbReference type="NCBI Taxonomy" id="156445"/>
    <lineage>
        <taxon>Eukaryota</taxon>
        <taxon>Metazoa</taxon>
        <taxon>Ecdysozoa</taxon>
        <taxon>Arthropoda</taxon>
        <taxon>Hexapoda</taxon>
        <taxon>Insecta</taxon>
        <taxon>Pterygota</taxon>
        <taxon>Neoptera</taxon>
        <taxon>Paraneoptera</taxon>
        <taxon>Hemiptera</taxon>
        <taxon>Heteroptera</taxon>
        <taxon>Panheteroptera</taxon>
        <taxon>Cimicomorpha</taxon>
        <taxon>Reduviidae</taxon>
        <taxon>Triatominae</taxon>
        <taxon>Panstrongylus</taxon>
    </lineage>
</organism>
<comment type="subcellular location">
    <subcellularLocation>
        <location evidence="1">Membrane</location>
        <topology evidence="1">Multi-pass membrane protein</topology>
    </subcellularLocation>
</comment>
<evidence type="ECO:0000259" key="8">
    <source>
        <dbReference type="Pfam" id="PF01529"/>
    </source>
</evidence>